<dbReference type="SUPFAM" id="SSF54631">
    <property type="entry name" value="CBS-domain pair"/>
    <property type="match status" value="1"/>
</dbReference>
<accession>A0A7C9JEE9</accession>
<dbReference type="InterPro" id="IPR017080">
    <property type="entry name" value="UCP036990_CBS_BON"/>
</dbReference>
<feature type="domain" description="CBS" evidence="4">
    <location>
        <begin position="85"/>
        <end position="142"/>
    </location>
</feature>
<evidence type="ECO:0000259" key="4">
    <source>
        <dbReference type="PROSITE" id="PS51371"/>
    </source>
</evidence>
<evidence type="ECO:0000313" key="6">
    <source>
        <dbReference type="Proteomes" id="UP000479526"/>
    </source>
</evidence>
<feature type="domain" description="BON" evidence="3">
    <location>
        <begin position="138"/>
        <end position="207"/>
    </location>
</feature>
<dbReference type="RefSeq" id="WP_161481654.1">
    <property type="nucleotide sequence ID" value="NZ_WXEW01000006.1"/>
</dbReference>
<dbReference type="PIRSF" id="PIRSF036990">
    <property type="entry name" value="UCP036990_CBS_BON"/>
    <property type="match status" value="1"/>
</dbReference>
<dbReference type="SMART" id="SM00116">
    <property type="entry name" value="CBS"/>
    <property type="match status" value="2"/>
</dbReference>
<dbReference type="PANTHER" id="PTHR48108:SF26">
    <property type="entry name" value="CBS DOMAIN-CONTAINING PROTEIN DDB_G0289609"/>
    <property type="match status" value="1"/>
</dbReference>
<dbReference type="CDD" id="cd04586">
    <property type="entry name" value="CBS_pair_BON_assoc"/>
    <property type="match status" value="1"/>
</dbReference>
<dbReference type="PANTHER" id="PTHR48108">
    <property type="entry name" value="CBS DOMAIN-CONTAINING PROTEIN CBSX2, CHLOROPLASTIC"/>
    <property type="match status" value="1"/>
</dbReference>
<gene>
    <name evidence="5" type="ORF">GT755_22875</name>
</gene>
<dbReference type="Pfam" id="PF04972">
    <property type="entry name" value="BON"/>
    <property type="match status" value="1"/>
</dbReference>
<organism evidence="5 6">
    <name type="scientific">Herbidospora solisilvae</name>
    <dbReference type="NCBI Taxonomy" id="2696284"/>
    <lineage>
        <taxon>Bacteria</taxon>
        <taxon>Bacillati</taxon>
        <taxon>Actinomycetota</taxon>
        <taxon>Actinomycetes</taxon>
        <taxon>Streptosporangiales</taxon>
        <taxon>Streptosporangiaceae</taxon>
        <taxon>Herbidospora</taxon>
    </lineage>
</organism>
<dbReference type="AlphaFoldDB" id="A0A7C9JEE9"/>
<dbReference type="Gene3D" id="3.10.580.10">
    <property type="entry name" value="CBS-domain"/>
    <property type="match status" value="1"/>
</dbReference>
<evidence type="ECO:0000259" key="3">
    <source>
        <dbReference type="PROSITE" id="PS50914"/>
    </source>
</evidence>
<dbReference type="InterPro" id="IPR007055">
    <property type="entry name" value="BON_dom"/>
</dbReference>
<feature type="domain" description="CBS" evidence="4">
    <location>
        <begin position="9"/>
        <end position="68"/>
    </location>
</feature>
<dbReference type="Gene3D" id="3.30.1340.30">
    <property type="match status" value="1"/>
</dbReference>
<reference evidence="5 6" key="1">
    <citation type="submission" date="2020-01" db="EMBL/GenBank/DDBJ databases">
        <title>Herbidospora sp. NEAU-GS84 nov., a novel actinomycete isolated from soil.</title>
        <authorList>
            <person name="Han L."/>
        </authorList>
    </citation>
    <scope>NUCLEOTIDE SEQUENCE [LARGE SCALE GENOMIC DNA]</scope>
    <source>
        <strain evidence="5 6">NEAU-GS84</strain>
    </source>
</reference>
<evidence type="ECO:0000256" key="1">
    <source>
        <dbReference type="ARBA" id="ARBA00022737"/>
    </source>
</evidence>
<dbReference type="Pfam" id="PF00571">
    <property type="entry name" value="CBS"/>
    <property type="match status" value="2"/>
</dbReference>
<dbReference type="PROSITE" id="PS50914">
    <property type="entry name" value="BON"/>
    <property type="match status" value="1"/>
</dbReference>
<dbReference type="Proteomes" id="UP000479526">
    <property type="component" value="Unassembled WGS sequence"/>
</dbReference>
<keyword evidence="6" id="KW-1185">Reference proteome</keyword>
<sequence length="210" mass="22823">MGVKVEEVMTRQVISVLEDTCFKQVAAELLEHEVATVPVLNARGCVSGVISEADLLRTEEFRGGHMPVTSHVTWRAAGTKAGDLMSAPAITVTPETSVTVAARIMNGCGVKSLPVVAADGRLVGIVSRHDVLKVFVRPDADLELQIRTEVLNRSLWMDATRVHVAVADGVVTLTGRMCLRRDAVIATWMTRQVNGVIDVINEIEWDRDLG</sequence>
<evidence type="ECO:0000256" key="2">
    <source>
        <dbReference type="PROSITE-ProRule" id="PRU00703"/>
    </source>
</evidence>
<evidence type="ECO:0000313" key="5">
    <source>
        <dbReference type="EMBL" id="NAS24521.1"/>
    </source>
</evidence>
<dbReference type="PROSITE" id="PS51371">
    <property type="entry name" value="CBS"/>
    <property type="match status" value="2"/>
</dbReference>
<keyword evidence="1" id="KW-0677">Repeat</keyword>
<name>A0A7C9JEE9_9ACTN</name>
<dbReference type="InterPro" id="IPR000644">
    <property type="entry name" value="CBS_dom"/>
</dbReference>
<comment type="caution">
    <text evidence="5">The sequence shown here is derived from an EMBL/GenBank/DDBJ whole genome shotgun (WGS) entry which is preliminary data.</text>
</comment>
<dbReference type="InterPro" id="IPR051462">
    <property type="entry name" value="CBS_domain-containing"/>
</dbReference>
<dbReference type="InterPro" id="IPR046342">
    <property type="entry name" value="CBS_dom_sf"/>
</dbReference>
<keyword evidence="2" id="KW-0129">CBS domain</keyword>
<dbReference type="EMBL" id="WXEW01000006">
    <property type="protein sequence ID" value="NAS24521.1"/>
    <property type="molecule type" value="Genomic_DNA"/>
</dbReference>
<proteinExistence type="predicted"/>
<protein>
    <submittedName>
        <fullName evidence="5">CBS domain-containing protein</fullName>
    </submittedName>
</protein>